<evidence type="ECO:0000256" key="9">
    <source>
        <dbReference type="ARBA" id="ARBA00023157"/>
    </source>
</evidence>
<proteinExistence type="inferred from homology"/>
<evidence type="ECO:0000256" key="7">
    <source>
        <dbReference type="ARBA" id="ARBA00022825"/>
    </source>
</evidence>
<keyword evidence="2" id="KW-0964">Secreted</keyword>
<keyword evidence="7" id="KW-0720">Serine protease</keyword>
<dbReference type="MEROPS" id="S01.427"/>
<evidence type="ECO:0000256" key="2">
    <source>
        <dbReference type="ARBA" id="ARBA00022525"/>
    </source>
</evidence>
<keyword evidence="5 12" id="KW-0732">Signal</keyword>
<dbReference type="PRINTS" id="PR00722">
    <property type="entry name" value="CHYMOTRYPSIN"/>
</dbReference>
<evidence type="ECO:0000256" key="5">
    <source>
        <dbReference type="ARBA" id="ARBA00022729"/>
    </source>
</evidence>
<dbReference type="HOGENOM" id="CLU_006842_0_3_1"/>
<keyword evidence="3" id="KW-0399">Innate immunity</keyword>
<dbReference type="FunFam" id="2.40.10.10:FF:000028">
    <property type="entry name" value="Serine protease easter"/>
    <property type="match status" value="1"/>
</dbReference>
<dbReference type="PROSITE" id="PS00134">
    <property type="entry name" value="TRYPSIN_HIS"/>
    <property type="match status" value="1"/>
</dbReference>
<dbReference type="OrthoDB" id="547031at2759"/>
<evidence type="ECO:0000256" key="10">
    <source>
        <dbReference type="ARBA" id="ARBA00023180"/>
    </source>
</evidence>
<feature type="chain" id="PRO_5036494255" evidence="12">
    <location>
        <begin position="23"/>
        <end position="362"/>
    </location>
</feature>
<evidence type="ECO:0000256" key="3">
    <source>
        <dbReference type="ARBA" id="ARBA00022588"/>
    </source>
</evidence>
<feature type="signal peptide" evidence="12">
    <location>
        <begin position="1"/>
        <end position="22"/>
    </location>
</feature>
<accession>A0A1S4G153</accession>
<dbReference type="Gene3D" id="2.40.10.10">
    <property type="entry name" value="Trypsin-like serine proteases"/>
    <property type="match status" value="2"/>
</dbReference>
<dbReference type="InterPro" id="IPR051487">
    <property type="entry name" value="Ser/Thr_Proteases_Immune/Dev"/>
</dbReference>
<evidence type="ECO:0000256" key="6">
    <source>
        <dbReference type="ARBA" id="ARBA00022801"/>
    </source>
</evidence>
<dbReference type="KEGG" id="aag:5563806"/>
<dbReference type="Proteomes" id="UP000682892">
    <property type="component" value="Unassembled WGS sequence"/>
</dbReference>
<dbReference type="InterPro" id="IPR043504">
    <property type="entry name" value="Peptidase_S1_PA_chymotrypsin"/>
</dbReference>
<dbReference type="InterPro" id="IPR001254">
    <property type="entry name" value="Trypsin_dom"/>
</dbReference>
<evidence type="ECO:0000313" key="15">
    <source>
        <dbReference type="Proteomes" id="UP000682892"/>
    </source>
</evidence>
<keyword evidence="9" id="KW-1015">Disulfide bond</keyword>
<keyword evidence="6" id="KW-0378">Hydrolase</keyword>
<feature type="domain" description="Peptidase S1" evidence="13">
    <location>
        <begin position="115"/>
        <end position="362"/>
    </location>
</feature>
<dbReference type="GO" id="GO:0006508">
    <property type="term" value="P:proteolysis"/>
    <property type="evidence" value="ECO:0007669"/>
    <property type="project" value="UniProtKB-KW"/>
</dbReference>
<keyword evidence="10" id="KW-0325">Glycoprotein</keyword>
<sequence length="362" mass="39996">MDRCIVLVVIGSVLLGLPTVLGQLKKCTSREKCTAIGDCPAFEKYIGTPYSTWPEKVLNEARTMYCGSEQRGSNKIHQVCCSTSEGFADHSTSKVKKGRDLLDLRECGKQSKPRIANGKVAEVFEFPWMALLRGFDGTFHCGGSLIAERYVLTAAHCGFIQVWSVRLGETDLSQDVDCNQYPGEEEDCADPPQDIPVDKFLRRKYSASQKKNDIALVRLKYAAQLSDSVRPICLPLPEIAVKSLPRKMTVSGWGYTELANKISDQLRYAHIPIVGLTECNQTLRRLNTVWSVDQSQVCAGADDDKADNCHGDSGGPLQYFGRTGFVIYGIVSYGVASCGTEAEPGIYTKVSHYLDWIIDNLI</sequence>
<dbReference type="AlphaFoldDB" id="A0A1S4G153"/>
<dbReference type="GO" id="GO:0005576">
    <property type="term" value="C:extracellular region"/>
    <property type="evidence" value="ECO:0007669"/>
    <property type="project" value="UniProtKB-SubCell"/>
</dbReference>
<dbReference type="InterPro" id="IPR018114">
    <property type="entry name" value="TRYPSIN_HIS"/>
</dbReference>
<reference evidence="14" key="3">
    <citation type="submission" date="2012-09" db="EMBL/GenBank/DDBJ databases">
        <authorList>
            <consortium name="VectorBase"/>
        </authorList>
    </citation>
    <scope>NUCLEOTIDE SEQUENCE</scope>
    <source>
        <strain evidence="14">Liverpool</strain>
    </source>
</reference>
<dbReference type="InterPro" id="IPR009003">
    <property type="entry name" value="Peptidase_S1_PA"/>
</dbReference>
<dbReference type="GO" id="GO:0045087">
    <property type="term" value="P:innate immune response"/>
    <property type="evidence" value="ECO:0007669"/>
    <property type="project" value="UniProtKB-KW"/>
</dbReference>
<dbReference type="CDD" id="cd00190">
    <property type="entry name" value="Tryp_SPc"/>
    <property type="match status" value="1"/>
</dbReference>
<protein>
    <submittedName>
        <fullName evidence="14">AAEL014137-PA</fullName>
    </submittedName>
</protein>
<evidence type="ECO:0000256" key="12">
    <source>
        <dbReference type="SAM" id="SignalP"/>
    </source>
</evidence>
<dbReference type="GeneID" id="5563806"/>
<comment type="subcellular location">
    <subcellularLocation>
        <location evidence="1">Secreted</location>
        <location evidence="1">Extracellular space</location>
    </subcellularLocation>
</comment>
<organism evidence="14 15">
    <name type="scientific">Aedes aegypti</name>
    <name type="common">Yellowfever mosquito</name>
    <name type="synonym">Culex aegypti</name>
    <dbReference type="NCBI Taxonomy" id="7159"/>
    <lineage>
        <taxon>Eukaryota</taxon>
        <taxon>Metazoa</taxon>
        <taxon>Ecdysozoa</taxon>
        <taxon>Arthropoda</taxon>
        <taxon>Hexapoda</taxon>
        <taxon>Insecta</taxon>
        <taxon>Pterygota</taxon>
        <taxon>Neoptera</taxon>
        <taxon>Endopterygota</taxon>
        <taxon>Diptera</taxon>
        <taxon>Nematocera</taxon>
        <taxon>Culicoidea</taxon>
        <taxon>Culicidae</taxon>
        <taxon>Culicinae</taxon>
        <taxon>Aedini</taxon>
        <taxon>Aedes</taxon>
        <taxon>Stegomyia</taxon>
    </lineage>
</organism>
<keyword evidence="8" id="KW-0391">Immunity</keyword>
<dbReference type="SMART" id="SM00020">
    <property type="entry name" value="Tryp_SPc"/>
    <property type="match status" value="1"/>
</dbReference>
<comment type="similarity">
    <text evidence="11">Belongs to the peptidase S1 family. CLIP subfamily.</text>
</comment>
<dbReference type="SUPFAM" id="SSF50494">
    <property type="entry name" value="Trypsin-like serine proteases"/>
    <property type="match status" value="1"/>
</dbReference>
<dbReference type="InterPro" id="IPR001314">
    <property type="entry name" value="Peptidase_S1A"/>
</dbReference>
<dbReference type="EMBL" id="CH478200">
    <property type="protein sequence ID" value="EAT33587.1"/>
    <property type="molecule type" value="Genomic_DNA"/>
</dbReference>
<evidence type="ECO:0000256" key="1">
    <source>
        <dbReference type="ARBA" id="ARBA00004239"/>
    </source>
</evidence>
<reference evidence="14" key="2">
    <citation type="journal article" date="2007" name="Science">
        <title>Genome sequence of Aedes aegypti, a major arbovirus vector.</title>
        <authorList>
            <person name="Nene V."/>
            <person name="Wortman J.R."/>
            <person name="Lawson D."/>
            <person name="Haas B."/>
            <person name="Kodira C."/>
            <person name="Tu Z.J."/>
            <person name="Loftus B."/>
            <person name="Xi Z."/>
            <person name="Megy K."/>
            <person name="Grabherr M."/>
            <person name="Ren Q."/>
            <person name="Zdobnov E.M."/>
            <person name="Lobo N.F."/>
            <person name="Campbell K.S."/>
            <person name="Brown S.E."/>
            <person name="Bonaldo M.F."/>
            <person name="Zhu J."/>
            <person name="Sinkins S.P."/>
            <person name="Hogenkamp D.G."/>
            <person name="Amedeo P."/>
            <person name="Arensburger P."/>
            <person name="Atkinson P.W."/>
            <person name="Bidwell S."/>
            <person name="Biedler J."/>
            <person name="Birney E."/>
            <person name="Bruggner R.V."/>
            <person name="Costas J."/>
            <person name="Coy M.R."/>
            <person name="Crabtree J."/>
            <person name="Crawford M."/>
            <person name="Debruyn B."/>
            <person name="Decaprio D."/>
            <person name="Eiglmeier K."/>
            <person name="Eisenstadt E."/>
            <person name="El-Dorry H."/>
            <person name="Gelbart W.M."/>
            <person name="Gomes S.L."/>
            <person name="Hammond M."/>
            <person name="Hannick L.I."/>
            <person name="Hogan J.R."/>
            <person name="Holmes M.H."/>
            <person name="Jaffe D."/>
            <person name="Johnston J.S."/>
            <person name="Kennedy R.C."/>
            <person name="Koo H."/>
            <person name="Kravitz S."/>
            <person name="Kriventseva E.V."/>
            <person name="Kulp D."/>
            <person name="Labutti K."/>
            <person name="Lee E."/>
            <person name="Li S."/>
            <person name="Lovin D.D."/>
            <person name="Mao C."/>
            <person name="Mauceli E."/>
            <person name="Menck C.F."/>
            <person name="Miller J.R."/>
            <person name="Montgomery P."/>
            <person name="Mori A."/>
            <person name="Nascimento A.L."/>
            <person name="Naveira H.F."/>
            <person name="Nusbaum C."/>
            <person name="O'leary S."/>
            <person name="Orvis J."/>
            <person name="Pertea M."/>
            <person name="Quesneville H."/>
            <person name="Reidenbach K.R."/>
            <person name="Rogers Y.H."/>
            <person name="Roth C.W."/>
            <person name="Schneider J.R."/>
            <person name="Schatz M."/>
            <person name="Shumway M."/>
            <person name="Stanke M."/>
            <person name="Stinson E.O."/>
            <person name="Tubio J.M."/>
            <person name="Vanzee J.P."/>
            <person name="Verjovski-Almeida S."/>
            <person name="Werner D."/>
            <person name="White O."/>
            <person name="Wyder S."/>
            <person name="Zeng Q."/>
            <person name="Zhao Q."/>
            <person name="Zhao Y."/>
            <person name="Hill C.A."/>
            <person name="Raikhel A.S."/>
            <person name="Soares M.B."/>
            <person name="Knudson D.L."/>
            <person name="Lee N.H."/>
            <person name="Galagan J."/>
            <person name="Salzberg S.L."/>
            <person name="Paulsen I.T."/>
            <person name="Dimopoulos G."/>
            <person name="Collins F.H."/>
            <person name="Birren B."/>
            <person name="Fraser-Liggett C.M."/>
            <person name="Severson D.W."/>
        </authorList>
    </citation>
    <scope>NUCLEOTIDE SEQUENCE [LARGE SCALE GENOMIC DNA]</scope>
    <source>
        <strain evidence="14">Liverpool</strain>
    </source>
</reference>
<evidence type="ECO:0000313" key="14">
    <source>
        <dbReference type="EMBL" id="EAT33587.1"/>
    </source>
</evidence>
<gene>
    <name evidence="14" type="primary">CLIPB25</name>
    <name evidence="14" type="ORF">AaeL_AAEL014137</name>
</gene>
<dbReference type="PANTHER" id="PTHR24256">
    <property type="entry name" value="TRYPTASE-RELATED"/>
    <property type="match status" value="1"/>
</dbReference>
<dbReference type="GO" id="GO:0004252">
    <property type="term" value="F:serine-type endopeptidase activity"/>
    <property type="evidence" value="ECO:0007669"/>
    <property type="project" value="InterPro"/>
</dbReference>
<keyword evidence="4" id="KW-0645">Protease</keyword>
<reference evidence="14" key="1">
    <citation type="submission" date="2005-10" db="EMBL/GenBank/DDBJ databases">
        <authorList>
            <person name="Loftus B.J."/>
            <person name="Nene V.M."/>
            <person name="Hannick L.I."/>
            <person name="Bidwell S."/>
            <person name="Haas B."/>
            <person name="Amedeo P."/>
            <person name="Orvis J."/>
            <person name="Wortman J.R."/>
            <person name="White O.R."/>
            <person name="Salzberg S."/>
            <person name="Shumway M."/>
            <person name="Koo H."/>
            <person name="Zhao Y."/>
            <person name="Holmes M."/>
            <person name="Miller J."/>
            <person name="Schatz M."/>
            <person name="Pop M."/>
            <person name="Pai G."/>
            <person name="Utterback T."/>
            <person name="Rogers Y.-H."/>
            <person name="Kravitz S."/>
            <person name="Fraser C.M."/>
        </authorList>
    </citation>
    <scope>NUCLEOTIDE SEQUENCE</scope>
    <source>
        <strain evidence="14">Liverpool</strain>
    </source>
</reference>
<dbReference type="Pfam" id="PF00089">
    <property type="entry name" value="Trypsin"/>
    <property type="match status" value="1"/>
</dbReference>
<evidence type="ECO:0000256" key="11">
    <source>
        <dbReference type="ARBA" id="ARBA00024195"/>
    </source>
</evidence>
<evidence type="ECO:0000259" key="13">
    <source>
        <dbReference type="PROSITE" id="PS50240"/>
    </source>
</evidence>
<evidence type="ECO:0000256" key="4">
    <source>
        <dbReference type="ARBA" id="ARBA00022670"/>
    </source>
</evidence>
<name>A0A1S4G153_AEDAE</name>
<evidence type="ECO:0000256" key="8">
    <source>
        <dbReference type="ARBA" id="ARBA00022859"/>
    </source>
</evidence>
<dbReference type="OMA" id="WIVANLK"/>
<dbReference type="FunFam" id="2.40.10.10:FF:000036">
    <property type="entry name" value="Trypsin beta"/>
    <property type="match status" value="1"/>
</dbReference>
<dbReference type="PROSITE" id="PS50240">
    <property type="entry name" value="TRYPSIN_DOM"/>
    <property type="match status" value="1"/>
</dbReference>